<reference evidence="2" key="1">
    <citation type="journal article" date="2019" name="Int. J. Syst. Evol. Microbiol.">
        <title>The Global Catalogue of Microorganisms (GCM) 10K type strain sequencing project: providing services to taxonomists for standard genome sequencing and annotation.</title>
        <authorList>
            <consortium name="The Broad Institute Genomics Platform"/>
            <consortium name="The Broad Institute Genome Sequencing Center for Infectious Disease"/>
            <person name="Wu L."/>
            <person name="Ma J."/>
        </authorList>
    </citation>
    <scope>NUCLEOTIDE SEQUENCE [LARGE SCALE GENOMIC DNA]</scope>
    <source>
        <strain evidence="2">CGMCC 4.7204</strain>
    </source>
</reference>
<evidence type="ECO:0000313" key="1">
    <source>
        <dbReference type="EMBL" id="MFC4127376.1"/>
    </source>
</evidence>
<protein>
    <submittedName>
        <fullName evidence="1">Uncharacterized protein</fullName>
    </submittedName>
</protein>
<dbReference type="RefSeq" id="WP_378552719.1">
    <property type="nucleotide sequence ID" value="NZ_JBHSBA010000014.1"/>
</dbReference>
<sequence>MSALKLAAGTRYGDGTQYDAWNRPTAVPWCMGGSVTHPVMVDGRRVGWVGDIRRWRGHRHGGRRWWACWREDGDTHARWSEFEFGTRRAALAALTERIEGAR</sequence>
<name>A0ABV8L932_9NOCA</name>
<comment type="caution">
    <text evidence="1">The sequence shown here is derived from an EMBL/GenBank/DDBJ whole genome shotgun (WGS) entry which is preliminary data.</text>
</comment>
<accession>A0ABV8L932</accession>
<proteinExistence type="predicted"/>
<dbReference type="EMBL" id="JBHSBA010000014">
    <property type="protein sequence ID" value="MFC4127376.1"/>
    <property type="molecule type" value="Genomic_DNA"/>
</dbReference>
<organism evidence="1 2">
    <name type="scientific">Nocardia rhizosphaerae</name>
    <dbReference type="NCBI Taxonomy" id="1691571"/>
    <lineage>
        <taxon>Bacteria</taxon>
        <taxon>Bacillati</taxon>
        <taxon>Actinomycetota</taxon>
        <taxon>Actinomycetes</taxon>
        <taxon>Mycobacteriales</taxon>
        <taxon>Nocardiaceae</taxon>
        <taxon>Nocardia</taxon>
    </lineage>
</organism>
<dbReference type="Proteomes" id="UP001595767">
    <property type="component" value="Unassembled WGS sequence"/>
</dbReference>
<evidence type="ECO:0000313" key="2">
    <source>
        <dbReference type="Proteomes" id="UP001595767"/>
    </source>
</evidence>
<gene>
    <name evidence="1" type="ORF">ACFOW8_20820</name>
</gene>
<keyword evidence="2" id="KW-1185">Reference proteome</keyword>